<dbReference type="Proteomes" id="UP001499933">
    <property type="component" value="Unassembled WGS sequence"/>
</dbReference>
<evidence type="ECO:0000313" key="4">
    <source>
        <dbReference type="Proteomes" id="UP001499933"/>
    </source>
</evidence>
<protein>
    <recommendedName>
        <fullName evidence="5">Lipoprotein</fullName>
    </recommendedName>
</protein>
<gene>
    <name evidence="3" type="ORF">GCM10009776_14450</name>
</gene>
<reference evidence="3 4" key="1">
    <citation type="journal article" date="2019" name="Int. J. Syst. Evol. Microbiol.">
        <title>The Global Catalogue of Microorganisms (GCM) 10K type strain sequencing project: providing services to taxonomists for standard genome sequencing and annotation.</title>
        <authorList>
            <consortium name="The Broad Institute Genomics Platform"/>
            <consortium name="The Broad Institute Genome Sequencing Center for Infectious Disease"/>
            <person name="Wu L."/>
            <person name="Ma J."/>
        </authorList>
    </citation>
    <scope>NUCLEOTIDE SEQUENCE [LARGE SCALE GENOMIC DNA]</scope>
    <source>
        <strain evidence="3 4">JCM 14901</strain>
    </source>
</reference>
<dbReference type="PROSITE" id="PS51257">
    <property type="entry name" value="PROKAR_LIPOPROTEIN"/>
    <property type="match status" value="1"/>
</dbReference>
<feature type="region of interest" description="Disordered" evidence="1">
    <location>
        <begin position="24"/>
        <end position="44"/>
    </location>
</feature>
<organism evidence="3 4">
    <name type="scientific">Microbacterium deminutum</name>
    <dbReference type="NCBI Taxonomy" id="344164"/>
    <lineage>
        <taxon>Bacteria</taxon>
        <taxon>Bacillati</taxon>
        <taxon>Actinomycetota</taxon>
        <taxon>Actinomycetes</taxon>
        <taxon>Micrococcales</taxon>
        <taxon>Microbacteriaceae</taxon>
        <taxon>Microbacterium</taxon>
    </lineage>
</organism>
<feature type="signal peptide" evidence="2">
    <location>
        <begin position="1"/>
        <end position="21"/>
    </location>
</feature>
<dbReference type="RefSeq" id="WP_344092849.1">
    <property type="nucleotide sequence ID" value="NZ_BAAAOG010000002.1"/>
</dbReference>
<sequence length="240" mass="24837">MARSGFLAGLGVLALASLALAGCATPSGGSTSPEPTPTQTLEPDPDLGAAWLDDGRMIGLVTLGSSTCVPQADQVQLADDVLHVTLAKPDTTQACTRDLVPRATLVTVPKDVDPEKNLQIEVTGDNYFGRVELDGVAGLAPGGATDYLPSAGWATAKGQFVILTWGSSTCIPVIQDVAATGPAEVKVTYQTPPENQVCTMDMTPRAAVTAVNALQDDTGVQLILTGDEFDNVKIPIYGTN</sequence>
<proteinExistence type="predicted"/>
<accession>A0ABN2QKA9</accession>
<evidence type="ECO:0000256" key="2">
    <source>
        <dbReference type="SAM" id="SignalP"/>
    </source>
</evidence>
<comment type="caution">
    <text evidence="3">The sequence shown here is derived from an EMBL/GenBank/DDBJ whole genome shotgun (WGS) entry which is preliminary data.</text>
</comment>
<name>A0ABN2QKA9_9MICO</name>
<evidence type="ECO:0000313" key="3">
    <source>
        <dbReference type="EMBL" id="GAA1953714.1"/>
    </source>
</evidence>
<keyword evidence="2" id="KW-0732">Signal</keyword>
<dbReference type="EMBL" id="BAAAOG010000002">
    <property type="protein sequence ID" value="GAA1953714.1"/>
    <property type="molecule type" value="Genomic_DNA"/>
</dbReference>
<feature type="chain" id="PRO_5046215207" description="Lipoprotein" evidence="2">
    <location>
        <begin position="22"/>
        <end position="240"/>
    </location>
</feature>
<evidence type="ECO:0008006" key="5">
    <source>
        <dbReference type="Google" id="ProtNLM"/>
    </source>
</evidence>
<feature type="compositionally biased region" description="Low complexity" evidence="1">
    <location>
        <begin position="24"/>
        <end position="42"/>
    </location>
</feature>
<keyword evidence="4" id="KW-1185">Reference proteome</keyword>
<evidence type="ECO:0000256" key="1">
    <source>
        <dbReference type="SAM" id="MobiDB-lite"/>
    </source>
</evidence>